<reference evidence="1 2" key="1">
    <citation type="submission" date="2015-08" db="EMBL/GenBank/DDBJ databases">
        <title>Next Generation Sequencing and Analysis of the Genome of Puccinia sorghi L Schw, the Causal Agent of Maize Common Rust.</title>
        <authorList>
            <person name="Rochi L."/>
            <person name="Burguener G."/>
            <person name="Darino M."/>
            <person name="Turjanski A."/>
            <person name="Kreff E."/>
            <person name="Dieguez M.J."/>
            <person name="Sacco F."/>
        </authorList>
    </citation>
    <scope>NUCLEOTIDE SEQUENCE [LARGE SCALE GENOMIC DNA]</scope>
    <source>
        <strain evidence="1 2">RO10H11247</strain>
    </source>
</reference>
<dbReference type="VEuPathDB" id="FungiDB:VP01_13662g1"/>
<keyword evidence="2" id="KW-1185">Reference proteome</keyword>
<dbReference type="EMBL" id="LAVV01004068">
    <property type="protein sequence ID" value="KNZ61730.1"/>
    <property type="molecule type" value="Genomic_DNA"/>
</dbReference>
<name>A0A0L6VNL9_9BASI</name>
<dbReference type="AlphaFoldDB" id="A0A0L6VNL9"/>
<sequence length="73" mass="8148">KTNCKTFNKSLSKISSIQQTGWKAESAFANPRGPHLKTYHRDRGNKVLSVPDCHFEKALNAINKGYTAIQTLS</sequence>
<feature type="non-terminal residue" evidence="1">
    <location>
        <position position="73"/>
    </location>
</feature>
<evidence type="ECO:0000313" key="2">
    <source>
        <dbReference type="Proteomes" id="UP000037035"/>
    </source>
</evidence>
<comment type="caution">
    <text evidence="1">The sequence shown here is derived from an EMBL/GenBank/DDBJ whole genome shotgun (WGS) entry which is preliminary data.</text>
</comment>
<gene>
    <name evidence="1" type="ORF">VP01_13662g1</name>
</gene>
<feature type="non-terminal residue" evidence="1">
    <location>
        <position position="1"/>
    </location>
</feature>
<evidence type="ECO:0000313" key="1">
    <source>
        <dbReference type="EMBL" id="KNZ61730.1"/>
    </source>
</evidence>
<dbReference type="Proteomes" id="UP000037035">
    <property type="component" value="Unassembled WGS sequence"/>
</dbReference>
<dbReference type="STRING" id="27349.A0A0L6VNL9"/>
<protein>
    <submittedName>
        <fullName evidence="1">Uncharacterized protein</fullName>
    </submittedName>
</protein>
<proteinExistence type="predicted"/>
<accession>A0A0L6VNL9</accession>
<organism evidence="1 2">
    <name type="scientific">Puccinia sorghi</name>
    <dbReference type="NCBI Taxonomy" id="27349"/>
    <lineage>
        <taxon>Eukaryota</taxon>
        <taxon>Fungi</taxon>
        <taxon>Dikarya</taxon>
        <taxon>Basidiomycota</taxon>
        <taxon>Pucciniomycotina</taxon>
        <taxon>Pucciniomycetes</taxon>
        <taxon>Pucciniales</taxon>
        <taxon>Pucciniaceae</taxon>
        <taxon>Puccinia</taxon>
    </lineage>
</organism>